<dbReference type="AlphaFoldDB" id="A0A4P6ZK57"/>
<protein>
    <submittedName>
        <fullName evidence="4">Helix-turn-helix domain-containing protein</fullName>
    </submittedName>
</protein>
<evidence type="ECO:0000256" key="1">
    <source>
        <dbReference type="ARBA" id="ARBA00023125"/>
    </source>
</evidence>
<name>A0A4P6ZK57_9LACO</name>
<dbReference type="SUPFAM" id="SSF47413">
    <property type="entry name" value="lambda repressor-like DNA-binding domains"/>
    <property type="match status" value="1"/>
</dbReference>
<dbReference type="PROSITE" id="PS50943">
    <property type="entry name" value="HTH_CROC1"/>
    <property type="match status" value="1"/>
</dbReference>
<keyword evidence="5" id="KW-1185">Reference proteome</keyword>
<gene>
    <name evidence="4" type="ORF">ELX58_00110</name>
</gene>
<evidence type="ECO:0000256" key="2">
    <source>
        <dbReference type="SAM" id="Phobius"/>
    </source>
</evidence>
<evidence type="ECO:0000313" key="5">
    <source>
        <dbReference type="Proteomes" id="UP000294321"/>
    </source>
</evidence>
<dbReference type="Proteomes" id="UP000294321">
    <property type="component" value="Chromosome"/>
</dbReference>
<dbReference type="OrthoDB" id="2285053at2"/>
<sequence length="208" mass="24328">MKLSKTLYKYRKAHHLTQQQLAQKLHVSRKTISNWENGRSEPSFEILKTLSHLYNVSTDELLEVSNVKVKSDNDNITCKQAWIKFFKNIFRLKGKASRKEYMYIMVPMTIISFLVVFILDPFLLAKDFKLQAENTVNYDELIMTLVGFAIVFVIMTLIEIVLYCLVARRNHDIGLSSWVALLLFVPQLGTFYQLIIMFVPTNYFKSKK</sequence>
<feature type="domain" description="HTH cro/C1-type" evidence="3">
    <location>
        <begin position="7"/>
        <end position="61"/>
    </location>
</feature>
<evidence type="ECO:0000313" key="4">
    <source>
        <dbReference type="EMBL" id="QBP17620.1"/>
    </source>
</evidence>
<keyword evidence="1" id="KW-0238">DNA-binding</keyword>
<dbReference type="EMBL" id="CP034726">
    <property type="protein sequence ID" value="QBP17620.1"/>
    <property type="molecule type" value="Genomic_DNA"/>
</dbReference>
<organism evidence="4 5">
    <name type="scientific">Acetilactobacillus jinshanensis</name>
    <dbReference type="NCBI Taxonomy" id="1720083"/>
    <lineage>
        <taxon>Bacteria</taxon>
        <taxon>Bacillati</taxon>
        <taxon>Bacillota</taxon>
        <taxon>Bacilli</taxon>
        <taxon>Lactobacillales</taxon>
        <taxon>Lactobacillaceae</taxon>
        <taxon>Acetilactobacillus</taxon>
    </lineage>
</organism>
<feature type="transmembrane region" description="Helical" evidence="2">
    <location>
        <begin position="101"/>
        <end position="122"/>
    </location>
</feature>
<dbReference type="CDD" id="cd00093">
    <property type="entry name" value="HTH_XRE"/>
    <property type="match status" value="1"/>
</dbReference>
<accession>A0A4P6ZK57</accession>
<dbReference type="Pfam" id="PF05656">
    <property type="entry name" value="DUF805"/>
    <property type="match status" value="1"/>
</dbReference>
<keyword evidence="2" id="KW-0812">Transmembrane</keyword>
<dbReference type="Pfam" id="PF01381">
    <property type="entry name" value="HTH_3"/>
    <property type="match status" value="1"/>
</dbReference>
<dbReference type="InterPro" id="IPR010982">
    <property type="entry name" value="Lambda_DNA-bd_dom_sf"/>
</dbReference>
<dbReference type="InterPro" id="IPR008523">
    <property type="entry name" value="DUF805"/>
</dbReference>
<dbReference type="GO" id="GO:0016020">
    <property type="term" value="C:membrane"/>
    <property type="evidence" value="ECO:0007669"/>
    <property type="project" value="InterPro"/>
</dbReference>
<dbReference type="PANTHER" id="PTHR46558">
    <property type="entry name" value="TRACRIPTIONAL REGULATORY PROTEIN-RELATED-RELATED"/>
    <property type="match status" value="1"/>
</dbReference>
<dbReference type="PANTHER" id="PTHR46558:SF15">
    <property type="entry name" value="HELIX-TURN-HELIX DOMAIN PROTEIN"/>
    <property type="match status" value="1"/>
</dbReference>
<reference evidence="5" key="1">
    <citation type="submission" date="2018-12" db="EMBL/GenBank/DDBJ databases">
        <title>A new species of lactobacillus.</title>
        <authorList>
            <person name="Jian Y."/>
            <person name="Xin L."/>
            <person name="Hong Z.J."/>
            <person name="Ming L.Z."/>
            <person name="Hong X.Z."/>
        </authorList>
    </citation>
    <scope>NUCLEOTIDE SEQUENCE [LARGE SCALE GENOMIC DNA]</scope>
    <source>
        <strain evidence="5">HSLZ-75</strain>
    </source>
</reference>
<dbReference type="RefSeq" id="WP_133441166.1">
    <property type="nucleotide sequence ID" value="NZ_CP034726.1"/>
</dbReference>
<keyword evidence="2" id="KW-0472">Membrane</keyword>
<evidence type="ECO:0000259" key="3">
    <source>
        <dbReference type="PROSITE" id="PS50943"/>
    </source>
</evidence>
<dbReference type="KEGG" id="lji:ELX58_00110"/>
<dbReference type="Gene3D" id="1.10.260.40">
    <property type="entry name" value="lambda repressor-like DNA-binding domains"/>
    <property type="match status" value="1"/>
</dbReference>
<feature type="transmembrane region" description="Helical" evidence="2">
    <location>
        <begin position="178"/>
        <end position="199"/>
    </location>
</feature>
<feature type="transmembrane region" description="Helical" evidence="2">
    <location>
        <begin position="142"/>
        <end position="166"/>
    </location>
</feature>
<proteinExistence type="predicted"/>
<dbReference type="SMART" id="SM00530">
    <property type="entry name" value="HTH_XRE"/>
    <property type="match status" value="1"/>
</dbReference>
<keyword evidence="2" id="KW-1133">Transmembrane helix</keyword>
<dbReference type="GO" id="GO:0003677">
    <property type="term" value="F:DNA binding"/>
    <property type="evidence" value="ECO:0007669"/>
    <property type="project" value="UniProtKB-KW"/>
</dbReference>
<dbReference type="InterPro" id="IPR001387">
    <property type="entry name" value="Cro/C1-type_HTH"/>
</dbReference>